<feature type="domain" description="Rhamnogalacturonase A/B/Epimerase-like pectate lyase" evidence="1">
    <location>
        <begin position="71"/>
        <end position="166"/>
    </location>
</feature>
<dbReference type="RefSeq" id="WP_176612011.1">
    <property type="nucleotide sequence ID" value="NZ_JABXXR010000001.1"/>
</dbReference>
<evidence type="ECO:0000313" key="2">
    <source>
        <dbReference type="EMBL" id="NVN38987.1"/>
    </source>
</evidence>
<dbReference type="Proteomes" id="UP000585665">
    <property type="component" value="Unassembled WGS sequence"/>
</dbReference>
<name>A0A850P2U2_9PROT</name>
<comment type="caution">
    <text evidence="2">The sequence shown here is derived from an EMBL/GenBank/DDBJ whole genome shotgun (WGS) entry which is preliminary data.</text>
</comment>
<reference evidence="2 3" key="1">
    <citation type="submission" date="2020-06" db="EMBL/GenBank/DDBJ databases">
        <title>Description of novel acetic acid bacteria.</title>
        <authorList>
            <person name="Sombolestani A."/>
        </authorList>
    </citation>
    <scope>NUCLEOTIDE SEQUENCE [LARGE SCALE GENOMIC DNA]</scope>
    <source>
        <strain evidence="2 3">LMG 27010</strain>
    </source>
</reference>
<dbReference type="InterPro" id="IPR024535">
    <property type="entry name" value="RHGA/B-epi-like_pectate_lyase"/>
</dbReference>
<protein>
    <recommendedName>
        <fullName evidence="1">Rhamnogalacturonase A/B/Epimerase-like pectate lyase domain-containing protein</fullName>
    </recommendedName>
</protein>
<proteinExistence type="predicted"/>
<accession>A0A850P2U2</accession>
<sequence>MAQIANWTPGWQSYAATDDPADIVTSPTVAAAIGTKVDAQGGQTENLLLLEALLEINGSFRRTLEACFLDWVNVRQFGALGDGSTDDTAAIRLAISYAQGLLCGATIYFPPGQYKVTGGLSITSPHVSLQGQGQASQIVGYGAFDTVTIDGTNAGGPGGMYNNNVYDLYFEEGNKTGGKCLNMLQLARIRIMRVTFNNPYDGMKIRHYNDVVVEQVVVDGPLRGGDNIRFLITSLTTTTSDVITIRDFGMGGSAPTSGTPTIRAHGIVIDGLCNTVCIYKAYATCIEGHGYWLRNTIGAPAGPGYVQFDGIESDFCAASALQIDSVATMDVFKMSLEDTWAAPNIYVGAGAKDVGFHGGKSSDAGQEGIVIHGTRVTVNGTRFFSNSRAERGGTVNTYDGVAIGADAQHVTVTGASSGPGNNSQRYGVSIANGAQCTVVVGNDLTSNASGGVLNNASNSDNFVVTNNLQ</sequence>
<dbReference type="InterPro" id="IPR011050">
    <property type="entry name" value="Pectin_lyase_fold/virulence"/>
</dbReference>
<keyword evidence="3" id="KW-1185">Reference proteome</keyword>
<evidence type="ECO:0000313" key="3">
    <source>
        <dbReference type="Proteomes" id="UP000585665"/>
    </source>
</evidence>
<dbReference type="InterPro" id="IPR012334">
    <property type="entry name" value="Pectin_lyas_fold"/>
</dbReference>
<dbReference type="Gene3D" id="2.160.20.10">
    <property type="entry name" value="Single-stranded right-handed beta-helix, Pectin lyase-like"/>
    <property type="match status" value="1"/>
</dbReference>
<organism evidence="2 3">
    <name type="scientific">Ameyamaea chiangmaiensis</name>
    <dbReference type="NCBI Taxonomy" id="442969"/>
    <lineage>
        <taxon>Bacteria</taxon>
        <taxon>Pseudomonadati</taxon>
        <taxon>Pseudomonadota</taxon>
        <taxon>Alphaproteobacteria</taxon>
        <taxon>Acetobacterales</taxon>
        <taxon>Acetobacteraceae</taxon>
        <taxon>Ameyamaea</taxon>
    </lineage>
</organism>
<dbReference type="EMBL" id="JABXXR010000001">
    <property type="protein sequence ID" value="NVN38987.1"/>
    <property type="molecule type" value="Genomic_DNA"/>
</dbReference>
<dbReference type="Pfam" id="PF12708">
    <property type="entry name" value="Pect-lyase_RHGA_epim"/>
    <property type="match status" value="1"/>
</dbReference>
<evidence type="ECO:0000259" key="1">
    <source>
        <dbReference type="Pfam" id="PF12708"/>
    </source>
</evidence>
<dbReference type="SUPFAM" id="SSF51126">
    <property type="entry name" value="Pectin lyase-like"/>
    <property type="match status" value="1"/>
</dbReference>
<dbReference type="AlphaFoldDB" id="A0A850P2U2"/>
<gene>
    <name evidence="2" type="ORF">HUK82_00205</name>
</gene>